<organism evidence="1 2">
    <name type="scientific">Phnomibacter ginsenosidimutans</name>
    <dbReference type="NCBI Taxonomy" id="2676868"/>
    <lineage>
        <taxon>Bacteria</taxon>
        <taxon>Pseudomonadati</taxon>
        <taxon>Bacteroidota</taxon>
        <taxon>Chitinophagia</taxon>
        <taxon>Chitinophagales</taxon>
        <taxon>Chitinophagaceae</taxon>
        <taxon>Phnomibacter</taxon>
    </lineage>
</organism>
<evidence type="ECO:0000313" key="1">
    <source>
        <dbReference type="EMBL" id="QGW29399.1"/>
    </source>
</evidence>
<evidence type="ECO:0000313" key="2">
    <source>
        <dbReference type="Proteomes" id="UP000426027"/>
    </source>
</evidence>
<gene>
    <name evidence="1" type="ORF">GLV81_15940</name>
</gene>
<dbReference type="KEGG" id="fls:GLV81_15940"/>
<dbReference type="AlphaFoldDB" id="A0A6I6GWB0"/>
<reference evidence="1 2" key="1">
    <citation type="submission" date="2019-11" db="EMBL/GenBank/DDBJ databases">
        <authorList>
            <person name="Im W.T."/>
        </authorList>
    </citation>
    <scope>NUCLEOTIDE SEQUENCE [LARGE SCALE GENOMIC DNA]</scope>
    <source>
        <strain evidence="1 2">SB-02</strain>
    </source>
</reference>
<proteinExistence type="predicted"/>
<name>A0A6I6GWB0_9BACT</name>
<dbReference type="EMBL" id="CP046566">
    <property type="protein sequence ID" value="QGW29399.1"/>
    <property type="molecule type" value="Genomic_DNA"/>
</dbReference>
<dbReference type="RefSeq" id="WP_157479751.1">
    <property type="nucleotide sequence ID" value="NZ_CP046566.1"/>
</dbReference>
<protein>
    <submittedName>
        <fullName evidence="1">Uncharacterized protein</fullName>
    </submittedName>
</protein>
<keyword evidence="2" id="KW-1185">Reference proteome</keyword>
<sequence length="73" mass="8532">MSMQWQQRRERATPLLWLMLLLLANAWLNADTWHASNNHAQAYDDIDSFAEWLCETVADDDQLLPENTQDDQG</sequence>
<accession>A0A6I6GWB0</accession>
<dbReference type="Proteomes" id="UP000426027">
    <property type="component" value="Chromosome"/>
</dbReference>